<sequence length="207" mass="23234">MDTKAFFKLSYGLYIVSSCHEDKQSGCVVNTLSQVTSKPAKLSVTISKDNFTEQIIEKSGYFAAIALTQNAEMDLIGEFGFKKSETVDKFAKFNSKMDEKGIKYITDSAAARYSCKVINKLDLGTHIMFIGEVLEAEVLSEDKVMTYAYYHKVKKGITPKNSPSYKEETGQKGYRCKICGYVLEAEEVPEDFICPICGRGHDQFEKL</sequence>
<dbReference type="PROSITE" id="PS50903">
    <property type="entry name" value="RUBREDOXIN_LIKE"/>
    <property type="match status" value="1"/>
</dbReference>
<accession>A0A267MJS1</accession>
<dbReference type="RefSeq" id="WP_095132667.1">
    <property type="nucleotide sequence ID" value="NZ_NIBG01000005.1"/>
</dbReference>
<evidence type="ECO:0000313" key="4">
    <source>
        <dbReference type="EMBL" id="PAB59844.1"/>
    </source>
</evidence>
<keyword evidence="2" id="KW-0560">Oxidoreductase</keyword>
<feature type="domain" description="Rubredoxin-like" evidence="3">
    <location>
        <begin position="171"/>
        <end position="207"/>
    </location>
</feature>
<dbReference type="GO" id="GO:0005506">
    <property type="term" value="F:iron ion binding"/>
    <property type="evidence" value="ECO:0007669"/>
    <property type="project" value="InterPro"/>
</dbReference>
<dbReference type="PROSITE" id="PS51257">
    <property type="entry name" value="PROKAR_LIPOPROTEIN"/>
    <property type="match status" value="1"/>
</dbReference>
<dbReference type="PANTHER" id="PTHR30466">
    <property type="entry name" value="FLAVIN REDUCTASE"/>
    <property type="match status" value="1"/>
</dbReference>
<dbReference type="GO" id="GO:0010181">
    <property type="term" value="F:FMN binding"/>
    <property type="evidence" value="ECO:0007669"/>
    <property type="project" value="InterPro"/>
</dbReference>
<gene>
    <name evidence="4" type="ORF">CCE28_07770</name>
</gene>
<dbReference type="SUPFAM" id="SSF57802">
    <property type="entry name" value="Rubredoxin-like"/>
    <property type="match status" value="1"/>
</dbReference>
<keyword evidence="5" id="KW-1185">Reference proteome</keyword>
<dbReference type="Gene3D" id="2.30.110.10">
    <property type="entry name" value="Electron Transport, Fmn-binding Protein, Chain A"/>
    <property type="match status" value="1"/>
</dbReference>
<dbReference type="Pfam" id="PF01613">
    <property type="entry name" value="Flavin_Reduct"/>
    <property type="match status" value="1"/>
</dbReference>
<dbReference type="InterPro" id="IPR048574">
    <property type="entry name" value="RUBY_RBDX"/>
</dbReference>
<organism evidence="4 5">
    <name type="scientific">Anaeromicrobium sediminis</name>
    <dbReference type="NCBI Taxonomy" id="1478221"/>
    <lineage>
        <taxon>Bacteria</taxon>
        <taxon>Bacillati</taxon>
        <taxon>Bacillota</taxon>
        <taxon>Clostridia</taxon>
        <taxon>Peptostreptococcales</taxon>
        <taxon>Thermotaleaceae</taxon>
        <taxon>Anaeromicrobium</taxon>
    </lineage>
</organism>
<evidence type="ECO:0000256" key="1">
    <source>
        <dbReference type="ARBA" id="ARBA00001965"/>
    </source>
</evidence>
<dbReference type="GO" id="GO:0042602">
    <property type="term" value="F:riboflavin reductase (NADPH) activity"/>
    <property type="evidence" value="ECO:0007669"/>
    <property type="project" value="TreeGrafter"/>
</dbReference>
<dbReference type="Proteomes" id="UP000216024">
    <property type="component" value="Unassembled WGS sequence"/>
</dbReference>
<dbReference type="InterPro" id="IPR002563">
    <property type="entry name" value="Flavin_Rdtase-like_dom"/>
</dbReference>
<dbReference type="Gene3D" id="2.20.28.10">
    <property type="match status" value="1"/>
</dbReference>
<dbReference type="EMBL" id="NIBG01000005">
    <property type="protein sequence ID" value="PAB59844.1"/>
    <property type="molecule type" value="Genomic_DNA"/>
</dbReference>
<dbReference type="Pfam" id="PF21349">
    <property type="entry name" value="RUBY_RBDX"/>
    <property type="match status" value="1"/>
</dbReference>
<evidence type="ECO:0000256" key="2">
    <source>
        <dbReference type="ARBA" id="ARBA00023002"/>
    </source>
</evidence>
<comment type="caution">
    <text evidence="4">The sequence shown here is derived from an EMBL/GenBank/DDBJ whole genome shotgun (WGS) entry which is preliminary data.</text>
</comment>
<dbReference type="AlphaFoldDB" id="A0A267MJS1"/>
<reference evidence="4 5" key="1">
    <citation type="submission" date="2017-06" db="EMBL/GenBank/DDBJ databases">
        <title>Draft genome sequence of anaerobic fermentative bacterium Anaeromicrobium sediminis DY2726D isolated from West Pacific Ocean sediments.</title>
        <authorList>
            <person name="Zeng X."/>
        </authorList>
    </citation>
    <scope>NUCLEOTIDE SEQUENCE [LARGE SCALE GENOMIC DNA]</scope>
    <source>
        <strain evidence="4 5">DY2726D</strain>
    </source>
</reference>
<protein>
    <submittedName>
        <fullName evidence="4">Flavin reductase</fullName>
    </submittedName>
</protein>
<comment type="cofactor">
    <cofactor evidence="1">
        <name>Fe(3+)</name>
        <dbReference type="ChEBI" id="CHEBI:29034"/>
    </cofactor>
</comment>
<evidence type="ECO:0000313" key="5">
    <source>
        <dbReference type="Proteomes" id="UP000216024"/>
    </source>
</evidence>
<evidence type="ECO:0000259" key="3">
    <source>
        <dbReference type="PROSITE" id="PS50903"/>
    </source>
</evidence>
<dbReference type="InterPro" id="IPR024934">
    <property type="entry name" value="Rubredoxin-like_dom"/>
</dbReference>
<dbReference type="SUPFAM" id="SSF50475">
    <property type="entry name" value="FMN-binding split barrel"/>
    <property type="match status" value="1"/>
</dbReference>
<dbReference type="SMART" id="SM00903">
    <property type="entry name" value="Flavin_Reduct"/>
    <property type="match status" value="1"/>
</dbReference>
<dbReference type="InterPro" id="IPR050268">
    <property type="entry name" value="NADH-dep_flavin_reductase"/>
</dbReference>
<dbReference type="PANTHER" id="PTHR30466:SF1">
    <property type="entry name" value="FMN REDUCTASE (NADH) RUTF"/>
    <property type="match status" value="1"/>
</dbReference>
<proteinExistence type="predicted"/>
<name>A0A267MJS1_9FIRM</name>
<dbReference type="OrthoDB" id="9799749at2"/>
<dbReference type="InterPro" id="IPR012349">
    <property type="entry name" value="Split_barrel_FMN-bd"/>
</dbReference>